<evidence type="ECO:0000256" key="2">
    <source>
        <dbReference type="ARBA" id="ARBA00022485"/>
    </source>
</evidence>
<keyword evidence="3" id="KW-0949">S-adenosyl-L-methionine</keyword>
<dbReference type="InterPro" id="IPR034457">
    <property type="entry name" value="Organic_radical-activating"/>
</dbReference>
<dbReference type="SUPFAM" id="SSF102114">
    <property type="entry name" value="Radical SAM enzymes"/>
    <property type="match status" value="1"/>
</dbReference>
<evidence type="ECO:0000259" key="7">
    <source>
        <dbReference type="PROSITE" id="PS51918"/>
    </source>
</evidence>
<keyword evidence="4" id="KW-0479">Metal-binding</keyword>
<dbReference type="PROSITE" id="PS51918">
    <property type="entry name" value="RADICAL_SAM"/>
    <property type="match status" value="1"/>
</dbReference>
<dbReference type="KEGG" id="cxe:FOB82_04030"/>
<evidence type="ECO:0000256" key="3">
    <source>
        <dbReference type="ARBA" id="ARBA00022691"/>
    </source>
</evidence>
<dbReference type="SFLD" id="SFLDG01094">
    <property type="entry name" value="Uncharacterised_Radical_SAM_Su"/>
    <property type="match status" value="1"/>
</dbReference>
<dbReference type="GO" id="GO:0051539">
    <property type="term" value="F:4 iron, 4 sulfur cluster binding"/>
    <property type="evidence" value="ECO:0007669"/>
    <property type="project" value="UniProtKB-KW"/>
</dbReference>
<evidence type="ECO:0000256" key="5">
    <source>
        <dbReference type="ARBA" id="ARBA00023004"/>
    </source>
</evidence>
<dbReference type="InterPro" id="IPR007197">
    <property type="entry name" value="rSAM"/>
</dbReference>
<dbReference type="SFLD" id="SFLDS00029">
    <property type="entry name" value="Radical_SAM"/>
    <property type="match status" value="1"/>
</dbReference>
<dbReference type="Pfam" id="PF04055">
    <property type="entry name" value="Radical_SAM"/>
    <property type="match status" value="1"/>
</dbReference>
<proteinExistence type="predicted"/>
<sequence>MSPDVLDDVPPSPPSTPLAAAPVPVAGVVPFSSVDWPGKLAATVFLQGCPWRCPYCHNPDLQAAVGTVGRCVAAGAGSGAGVPELIGGRWREVLDLLDSRRGLLDGVVFTGGEPIMHRGLGEAIEVVRGAGFSVGLHTSGCYPGALEDALRDHRPDWIGLDVKADPRDAEAYAAVAYGGAQFGGVEGGGAQLSAGDKVLRSLRLIVEAIGAHRTAGDFPPLSLEVRTTVWPDSPAVAGLPGIADMLAETLGELDTGSSPGAALSKRPGAVRPALTWAIQKARPDGVSPDAAAAADFRADRPDWAAEFDALVDDARDRLRGTPVTVIAR</sequence>
<dbReference type="PANTHER" id="PTHR30352:SF13">
    <property type="entry name" value="GLYCYL-RADICAL ENZYME ACTIVATING ENZYME YJJW-RELATED"/>
    <property type="match status" value="1"/>
</dbReference>
<gene>
    <name evidence="8" type="ORF">FOB82_04030</name>
</gene>
<dbReference type="InterPro" id="IPR058240">
    <property type="entry name" value="rSAM_sf"/>
</dbReference>
<comment type="cofactor">
    <cofactor evidence="1">
        <name>[4Fe-4S] cluster</name>
        <dbReference type="ChEBI" id="CHEBI:49883"/>
    </cofactor>
</comment>
<keyword evidence="6" id="KW-0411">Iron-sulfur</keyword>
<evidence type="ECO:0000256" key="6">
    <source>
        <dbReference type="ARBA" id="ARBA00023014"/>
    </source>
</evidence>
<dbReference type="Gene3D" id="3.20.20.70">
    <property type="entry name" value="Aldolase class I"/>
    <property type="match status" value="1"/>
</dbReference>
<reference evidence="8 9" key="1">
    <citation type="submission" date="2019-11" db="EMBL/GenBank/DDBJ databases">
        <title>FDA dAtabase for Regulatory Grade micrObial Sequences (FDA-ARGOS): Supporting development and validation of Infectious Disease Dx tests.</title>
        <authorList>
            <person name="Kerrigan L."/>
            <person name="Long C."/>
            <person name="Tallon L."/>
            <person name="Sadzewicz L."/>
            <person name="Vavikolanu K."/>
            <person name="Mehta A."/>
            <person name="Aluvathingal J."/>
            <person name="Nadendla S."/>
            <person name="Yan Y."/>
            <person name="Sichtig H."/>
        </authorList>
    </citation>
    <scope>NUCLEOTIDE SEQUENCE [LARGE SCALE GENOMIC DNA]</scope>
    <source>
        <strain evidence="8 9">FDAARGOS_674</strain>
    </source>
</reference>
<feature type="domain" description="Radical SAM core" evidence="7">
    <location>
        <begin position="36"/>
        <end position="297"/>
    </location>
</feature>
<dbReference type="GO" id="GO:0046872">
    <property type="term" value="F:metal ion binding"/>
    <property type="evidence" value="ECO:0007669"/>
    <property type="project" value="UniProtKB-KW"/>
</dbReference>
<protein>
    <submittedName>
        <fullName evidence="8">Radical SAM protein</fullName>
    </submittedName>
</protein>
<dbReference type="EMBL" id="CP046322">
    <property type="protein sequence ID" value="QGS34235.1"/>
    <property type="molecule type" value="Genomic_DNA"/>
</dbReference>
<accession>A0A6B8TY92</accession>
<dbReference type="RefSeq" id="WP_155868158.1">
    <property type="nucleotide sequence ID" value="NZ_CP046322.1"/>
</dbReference>
<keyword evidence="2" id="KW-0004">4Fe-4S</keyword>
<keyword evidence="5" id="KW-0408">Iron</keyword>
<evidence type="ECO:0000256" key="4">
    <source>
        <dbReference type="ARBA" id="ARBA00022723"/>
    </source>
</evidence>
<organism evidence="8 9">
    <name type="scientific">Corynebacterium xerosis</name>
    <dbReference type="NCBI Taxonomy" id="1725"/>
    <lineage>
        <taxon>Bacteria</taxon>
        <taxon>Bacillati</taxon>
        <taxon>Actinomycetota</taxon>
        <taxon>Actinomycetes</taxon>
        <taxon>Mycobacteriales</taxon>
        <taxon>Corynebacteriaceae</taxon>
        <taxon>Corynebacterium</taxon>
    </lineage>
</organism>
<dbReference type="PANTHER" id="PTHR30352">
    <property type="entry name" value="PYRUVATE FORMATE-LYASE-ACTIVATING ENZYME"/>
    <property type="match status" value="1"/>
</dbReference>
<dbReference type="InterPro" id="IPR012840">
    <property type="entry name" value="NrdG2"/>
</dbReference>
<name>A0A6B8TY92_9CORY</name>
<evidence type="ECO:0000256" key="1">
    <source>
        <dbReference type="ARBA" id="ARBA00001966"/>
    </source>
</evidence>
<evidence type="ECO:0000313" key="8">
    <source>
        <dbReference type="EMBL" id="QGS34235.1"/>
    </source>
</evidence>
<dbReference type="CDD" id="cd01335">
    <property type="entry name" value="Radical_SAM"/>
    <property type="match status" value="1"/>
</dbReference>
<dbReference type="AlphaFoldDB" id="A0A6B8TY92"/>
<dbReference type="GO" id="GO:0003824">
    <property type="term" value="F:catalytic activity"/>
    <property type="evidence" value="ECO:0007669"/>
    <property type="project" value="InterPro"/>
</dbReference>
<dbReference type="Proteomes" id="UP000426857">
    <property type="component" value="Chromosome"/>
</dbReference>
<dbReference type="InterPro" id="IPR013785">
    <property type="entry name" value="Aldolase_TIM"/>
</dbReference>
<evidence type="ECO:0000313" key="9">
    <source>
        <dbReference type="Proteomes" id="UP000426857"/>
    </source>
</evidence>